<name>A0A2T5J7K6_9SPHI</name>
<evidence type="ECO:0000256" key="1">
    <source>
        <dbReference type="SAM" id="SignalP"/>
    </source>
</evidence>
<dbReference type="AlphaFoldDB" id="A0A2T5J7K6"/>
<feature type="domain" description="DUF5777" evidence="2">
    <location>
        <begin position="51"/>
        <end position="304"/>
    </location>
</feature>
<dbReference type="Pfam" id="PF19089">
    <property type="entry name" value="DUF5777"/>
    <property type="match status" value="1"/>
</dbReference>
<evidence type="ECO:0000313" key="4">
    <source>
        <dbReference type="Proteomes" id="UP000244168"/>
    </source>
</evidence>
<organism evidence="3 4">
    <name type="scientific">Mucilaginibacter yixingensis</name>
    <dbReference type="NCBI Taxonomy" id="1295612"/>
    <lineage>
        <taxon>Bacteria</taxon>
        <taxon>Pseudomonadati</taxon>
        <taxon>Bacteroidota</taxon>
        <taxon>Sphingobacteriia</taxon>
        <taxon>Sphingobacteriales</taxon>
        <taxon>Sphingobacteriaceae</taxon>
        <taxon>Mucilaginibacter</taxon>
    </lineage>
</organism>
<dbReference type="Proteomes" id="UP000244168">
    <property type="component" value="Unassembled WGS sequence"/>
</dbReference>
<proteinExistence type="predicted"/>
<gene>
    <name evidence="3" type="ORF">C8P68_106352</name>
</gene>
<comment type="caution">
    <text evidence="3">The sequence shown here is derived from an EMBL/GenBank/DDBJ whole genome shotgun (WGS) entry which is preliminary data.</text>
</comment>
<evidence type="ECO:0000313" key="3">
    <source>
        <dbReference type="EMBL" id="PTQ95137.1"/>
    </source>
</evidence>
<feature type="chain" id="PRO_5015731709" description="DUF5777 domain-containing protein" evidence="1">
    <location>
        <begin position="20"/>
        <end position="317"/>
    </location>
</feature>
<keyword evidence="4" id="KW-1185">Reference proteome</keyword>
<evidence type="ECO:0000259" key="2">
    <source>
        <dbReference type="Pfam" id="PF19089"/>
    </source>
</evidence>
<sequence>MKKTVILLALAAFGFNAGAQTKPDTKTNAADSLMNALTTTNDKGEKVSAAFESSRLILSQSTEMVKKQNLNFLVSHRFGDVGGADGGSKIFWGLDNSSDIFIGFEYGVSDNFNIDFGRNKFEQLLELGLKWAVLHQTKDDSAPFNITLAGKAGLKPYAVTTGVFNDYSNRLNYYYEAIISRKFSQSISLQIIPSYLRNNLPYPLANGNEQNIFALGVGGYIKVTKRSGLVFDYQHPFSNYRSNSTDPRFYDPIAVGWQVQTGGHVFTVNFSNSKAISEINYLSDTDSSWGKGQFRIGFTISRMFDLSGHKEKKEGGY</sequence>
<keyword evidence="1" id="KW-0732">Signal</keyword>
<dbReference type="InterPro" id="IPR045916">
    <property type="entry name" value="DUF5777"/>
</dbReference>
<reference evidence="3 4" key="1">
    <citation type="submission" date="2018-04" db="EMBL/GenBank/DDBJ databases">
        <title>Genomic Encyclopedia of Archaeal and Bacterial Type Strains, Phase II (KMG-II): from individual species to whole genera.</title>
        <authorList>
            <person name="Goeker M."/>
        </authorList>
    </citation>
    <scope>NUCLEOTIDE SEQUENCE [LARGE SCALE GENOMIC DNA]</scope>
    <source>
        <strain evidence="3 4">DSM 26809</strain>
    </source>
</reference>
<dbReference type="OrthoDB" id="1117410at2"/>
<dbReference type="EMBL" id="QAOQ01000006">
    <property type="protein sequence ID" value="PTQ95137.1"/>
    <property type="molecule type" value="Genomic_DNA"/>
</dbReference>
<accession>A0A2T5J7K6</accession>
<dbReference type="RefSeq" id="WP_107830087.1">
    <property type="nucleotide sequence ID" value="NZ_CP160205.1"/>
</dbReference>
<protein>
    <recommendedName>
        <fullName evidence="2">DUF5777 domain-containing protein</fullName>
    </recommendedName>
</protein>
<feature type="signal peptide" evidence="1">
    <location>
        <begin position="1"/>
        <end position="19"/>
    </location>
</feature>